<dbReference type="Proteomes" id="UP000095283">
    <property type="component" value="Unplaced"/>
</dbReference>
<dbReference type="WBParaSite" id="Hba_12048">
    <property type="protein sequence ID" value="Hba_12048"/>
    <property type="gene ID" value="Hba_12048"/>
</dbReference>
<keyword evidence="1" id="KW-1185">Reference proteome</keyword>
<protein>
    <submittedName>
        <fullName evidence="2">Type II toxin-antitoxin system antitoxin, RelB/DinJ family</fullName>
    </submittedName>
</protein>
<reference evidence="2" key="1">
    <citation type="submission" date="2016-11" db="UniProtKB">
        <authorList>
            <consortium name="WormBaseParasite"/>
        </authorList>
    </citation>
    <scope>IDENTIFICATION</scope>
</reference>
<name>A0A1I7X3K6_HETBA</name>
<proteinExistence type="predicted"/>
<organism evidence="1 2">
    <name type="scientific">Heterorhabditis bacteriophora</name>
    <name type="common">Entomopathogenic nematode worm</name>
    <dbReference type="NCBI Taxonomy" id="37862"/>
    <lineage>
        <taxon>Eukaryota</taxon>
        <taxon>Metazoa</taxon>
        <taxon>Ecdysozoa</taxon>
        <taxon>Nematoda</taxon>
        <taxon>Chromadorea</taxon>
        <taxon>Rhabditida</taxon>
        <taxon>Rhabditina</taxon>
        <taxon>Rhabditomorpha</taxon>
        <taxon>Strongyloidea</taxon>
        <taxon>Heterorhabditidae</taxon>
        <taxon>Heterorhabditis</taxon>
    </lineage>
</organism>
<accession>A0A1I7X3K6</accession>
<sequence>MLYLINQATIYDSARKDTSEADRMSDANFNKVKMEI</sequence>
<dbReference type="AlphaFoldDB" id="A0A1I7X3K6"/>
<evidence type="ECO:0000313" key="1">
    <source>
        <dbReference type="Proteomes" id="UP000095283"/>
    </source>
</evidence>
<evidence type="ECO:0000313" key="2">
    <source>
        <dbReference type="WBParaSite" id="Hba_12048"/>
    </source>
</evidence>